<protein>
    <submittedName>
        <fullName evidence="2">Uncharacterized protein</fullName>
    </submittedName>
</protein>
<accession>A0A426YD09</accession>
<sequence>MSTPKVLLDYVIIARSTIQNGTARTGQYIPVRQQTSTRIARYRAVPSIGAVSTPISIVVARYRAVSTEGEGRRGRKRGRKKDLEF</sequence>
<organism evidence="2 3">
    <name type="scientific">Ensete ventricosum</name>
    <name type="common">Abyssinian banana</name>
    <name type="synonym">Musa ensete</name>
    <dbReference type="NCBI Taxonomy" id="4639"/>
    <lineage>
        <taxon>Eukaryota</taxon>
        <taxon>Viridiplantae</taxon>
        <taxon>Streptophyta</taxon>
        <taxon>Embryophyta</taxon>
        <taxon>Tracheophyta</taxon>
        <taxon>Spermatophyta</taxon>
        <taxon>Magnoliopsida</taxon>
        <taxon>Liliopsida</taxon>
        <taxon>Zingiberales</taxon>
        <taxon>Musaceae</taxon>
        <taxon>Ensete</taxon>
    </lineage>
</organism>
<evidence type="ECO:0000313" key="3">
    <source>
        <dbReference type="Proteomes" id="UP000287651"/>
    </source>
</evidence>
<dbReference type="Proteomes" id="UP000287651">
    <property type="component" value="Unassembled WGS sequence"/>
</dbReference>
<dbReference type="EMBL" id="AMZH03013235">
    <property type="protein sequence ID" value="RRT49621.1"/>
    <property type="molecule type" value="Genomic_DNA"/>
</dbReference>
<comment type="caution">
    <text evidence="2">The sequence shown here is derived from an EMBL/GenBank/DDBJ whole genome shotgun (WGS) entry which is preliminary data.</text>
</comment>
<reference evidence="2 3" key="1">
    <citation type="journal article" date="2014" name="Agronomy (Basel)">
        <title>A Draft Genome Sequence for Ensete ventricosum, the Drought-Tolerant Tree Against Hunger.</title>
        <authorList>
            <person name="Harrison J."/>
            <person name="Moore K.A."/>
            <person name="Paszkiewicz K."/>
            <person name="Jones T."/>
            <person name="Grant M."/>
            <person name="Ambacheew D."/>
            <person name="Muzemil S."/>
            <person name="Studholme D.J."/>
        </authorList>
    </citation>
    <scope>NUCLEOTIDE SEQUENCE [LARGE SCALE GENOMIC DNA]</scope>
</reference>
<evidence type="ECO:0000256" key="1">
    <source>
        <dbReference type="SAM" id="MobiDB-lite"/>
    </source>
</evidence>
<feature type="compositionally biased region" description="Basic residues" evidence="1">
    <location>
        <begin position="73"/>
        <end position="85"/>
    </location>
</feature>
<name>A0A426YD09_ENSVE</name>
<proteinExistence type="predicted"/>
<feature type="region of interest" description="Disordered" evidence="1">
    <location>
        <begin position="66"/>
        <end position="85"/>
    </location>
</feature>
<evidence type="ECO:0000313" key="2">
    <source>
        <dbReference type="EMBL" id="RRT49621.1"/>
    </source>
</evidence>
<gene>
    <name evidence="2" type="ORF">B296_00052280</name>
</gene>
<dbReference type="AlphaFoldDB" id="A0A426YD09"/>